<keyword evidence="3" id="KW-1185">Reference proteome</keyword>
<keyword evidence="1" id="KW-0732">Signal</keyword>
<evidence type="ECO:0000313" key="2">
    <source>
        <dbReference type="EMBL" id="KAF2114344.1"/>
    </source>
</evidence>
<dbReference type="AlphaFoldDB" id="A0A6A5Z5N3"/>
<evidence type="ECO:0000256" key="1">
    <source>
        <dbReference type="SAM" id="SignalP"/>
    </source>
</evidence>
<dbReference type="EMBL" id="ML977325">
    <property type="protein sequence ID" value="KAF2114344.1"/>
    <property type="molecule type" value="Genomic_DNA"/>
</dbReference>
<organism evidence="2 3">
    <name type="scientific">Lophiotrema nucula</name>
    <dbReference type="NCBI Taxonomy" id="690887"/>
    <lineage>
        <taxon>Eukaryota</taxon>
        <taxon>Fungi</taxon>
        <taxon>Dikarya</taxon>
        <taxon>Ascomycota</taxon>
        <taxon>Pezizomycotina</taxon>
        <taxon>Dothideomycetes</taxon>
        <taxon>Pleosporomycetidae</taxon>
        <taxon>Pleosporales</taxon>
        <taxon>Lophiotremataceae</taxon>
        <taxon>Lophiotrema</taxon>
    </lineage>
</organism>
<sequence>MKYTTVLSSSIALISAARAIPLLETRQGSFKFECDGQQFPKLADCDALIQTFTDGTETYTHPDGGNILSLYLDDQHDCKIDVSFWDLSYTVTENQIYNGIYGVKTTCFPSGTGGTANDVGGRFSIAIRNNPNYDPPDNKKRSAVKAIARGPLVPIGEKGSRTEVVTKRADGDTSFEYGVHTTNAKPADMKHNIENGYPANSQWTWTQDKSVTDHVSFSTSVSAGIEGILSTSLSTEISHDTTYTSGQATTITIKCDDNQYGQIYFQAYAEVWQGVLEPSGDQLTVTKPQTNSDGSTAGYYEYDCISK</sequence>
<proteinExistence type="predicted"/>
<dbReference type="Proteomes" id="UP000799770">
    <property type="component" value="Unassembled WGS sequence"/>
</dbReference>
<feature type="chain" id="PRO_5025374448" evidence="1">
    <location>
        <begin position="20"/>
        <end position="307"/>
    </location>
</feature>
<accession>A0A6A5Z5N3</accession>
<feature type="signal peptide" evidence="1">
    <location>
        <begin position="1"/>
        <end position="19"/>
    </location>
</feature>
<gene>
    <name evidence="2" type="ORF">BDV96DRAFT_95022</name>
</gene>
<protein>
    <submittedName>
        <fullName evidence="2">Uncharacterized protein</fullName>
    </submittedName>
</protein>
<name>A0A6A5Z5N3_9PLEO</name>
<evidence type="ECO:0000313" key="3">
    <source>
        <dbReference type="Proteomes" id="UP000799770"/>
    </source>
</evidence>
<reference evidence="2" key="1">
    <citation type="journal article" date="2020" name="Stud. Mycol.">
        <title>101 Dothideomycetes genomes: a test case for predicting lifestyles and emergence of pathogens.</title>
        <authorList>
            <person name="Haridas S."/>
            <person name="Albert R."/>
            <person name="Binder M."/>
            <person name="Bloem J."/>
            <person name="Labutti K."/>
            <person name="Salamov A."/>
            <person name="Andreopoulos B."/>
            <person name="Baker S."/>
            <person name="Barry K."/>
            <person name="Bills G."/>
            <person name="Bluhm B."/>
            <person name="Cannon C."/>
            <person name="Castanera R."/>
            <person name="Culley D."/>
            <person name="Daum C."/>
            <person name="Ezra D."/>
            <person name="Gonzalez J."/>
            <person name="Henrissat B."/>
            <person name="Kuo A."/>
            <person name="Liang C."/>
            <person name="Lipzen A."/>
            <person name="Lutzoni F."/>
            <person name="Magnuson J."/>
            <person name="Mondo S."/>
            <person name="Nolan M."/>
            <person name="Ohm R."/>
            <person name="Pangilinan J."/>
            <person name="Park H.-J."/>
            <person name="Ramirez L."/>
            <person name="Alfaro M."/>
            <person name="Sun H."/>
            <person name="Tritt A."/>
            <person name="Yoshinaga Y."/>
            <person name="Zwiers L.-H."/>
            <person name="Turgeon B."/>
            <person name="Goodwin S."/>
            <person name="Spatafora J."/>
            <person name="Crous P."/>
            <person name="Grigoriev I."/>
        </authorList>
    </citation>
    <scope>NUCLEOTIDE SEQUENCE</scope>
    <source>
        <strain evidence="2">CBS 627.86</strain>
    </source>
</reference>
<dbReference type="OrthoDB" id="3732144at2759"/>